<keyword evidence="1" id="KW-0812">Transmembrane</keyword>
<evidence type="ECO:0000313" key="2">
    <source>
        <dbReference type="EMBL" id="CUH77472.1"/>
    </source>
</evidence>
<name>A0A0P1GSA4_9RHOB</name>
<keyword evidence="1" id="KW-1133">Transmembrane helix</keyword>
<keyword evidence="3" id="KW-1185">Reference proteome</keyword>
<accession>A0A0P1GSA4</accession>
<dbReference type="AlphaFoldDB" id="A0A0P1GSA4"/>
<protein>
    <submittedName>
        <fullName evidence="2">Uncharacterized protein</fullName>
    </submittedName>
</protein>
<keyword evidence="1" id="KW-0472">Membrane</keyword>
<reference evidence="2 3" key="1">
    <citation type="submission" date="2015-09" db="EMBL/GenBank/DDBJ databases">
        <authorList>
            <consortium name="Swine Surveillance"/>
        </authorList>
    </citation>
    <scope>NUCLEOTIDE SEQUENCE [LARGE SCALE GENOMIC DNA]</scope>
    <source>
        <strain evidence="2 3">CECT 7557</strain>
    </source>
</reference>
<proteinExistence type="predicted"/>
<dbReference type="EMBL" id="CYSD01000020">
    <property type="protein sequence ID" value="CUH77472.1"/>
    <property type="molecule type" value="Genomic_DNA"/>
</dbReference>
<feature type="transmembrane region" description="Helical" evidence="1">
    <location>
        <begin position="7"/>
        <end position="28"/>
    </location>
</feature>
<evidence type="ECO:0000256" key="1">
    <source>
        <dbReference type="SAM" id="Phobius"/>
    </source>
</evidence>
<sequence length="62" mass="6989">MDFLKRFWIWFLITAVIAAFSFGIGLFVGTGLGDLNAEIDFCSDSTSSRFIANYEARKQACR</sequence>
<evidence type="ECO:0000313" key="3">
    <source>
        <dbReference type="Proteomes" id="UP000052022"/>
    </source>
</evidence>
<organism evidence="2 3">
    <name type="scientific">Tritonibacter multivorans</name>
    <dbReference type="NCBI Taxonomy" id="928856"/>
    <lineage>
        <taxon>Bacteria</taxon>
        <taxon>Pseudomonadati</taxon>
        <taxon>Pseudomonadota</taxon>
        <taxon>Alphaproteobacteria</taxon>
        <taxon>Rhodobacterales</taxon>
        <taxon>Paracoccaceae</taxon>
        <taxon>Tritonibacter</taxon>
    </lineage>
</organism>
<dbReference type="Proteomes" id="UP000052022">
    <property type="component" value="Unassembled WGS sequence"/>
</dbReference>
<gene>
    <name evidence="2" type="ORF">TRM7557_01390</name>
</gene>